<evidence type="ECO:0000259" key="7">
    <source>
        <dbReference type="PROSITE" id="PS51007"/>
    </source>
</evidence>
<dbReference type="InterPro" id="IPR011042">
    <property type="entry name" value="6-blade_b-propeller_TolB-like"/>
</dbReference>
<dbReference type="InterPro" id="IPR011041">
    <property type="entry name" value="Quinoprot_gluc/sorb_DH_b-prop"/>
</dbReference>
<protein>
    <recommendedName>
        <fullName evidence="7">Cytochrome c domain-containing protein</fullName>
    </recommendedName>
</protein>
<dbReference type="PROSITE" id="PS51007">
    <property type="entry name" value="CYTC"/>
    <property type="match status" value="1"/>
</dbReference>
<keyword evidence="6" id="KW-0732">Signal</keyword>
<dbReference type="SUPFAM" id="SSF46626">
    <property type="entry name" value="Cytochrome c"/>
    <property type="match status" value="1"/>
</dbReference>
<reference evidence="8 9" key="1">
    <citation type="submission" date="2019-02" db="EMBL/GenBank/DDBJ databases">
        <title>Deep-cultivation of Planctomycetes and their phenomic and genomic characterization uncovers novel biology.</title>
        <authorList>
            <person name="Wiegand S."/>
            <person name="Jogler M."/>
            <person name="Boedeker C."/>
            <person name="Pinto D."/>
            <person name="Vollmers J."/>
            <person name="Rivas-Marin E."/>
            <person name="Kohn T."/>
            <person name="Peeters S.H."/>
            <person name="Heuer A."/>
            <person name="Rast P."/>
            <person name="Oberbeckmann S."/>
            <person name="Bunk B."/>
            <person name="Jeske O."/>
            <person name="Meyerdierks A."/>
            <person name="Storesund J.E."/>
            <person name="Kallscheuer N."/>
            <person name="Luecker S."/>
            <person name="Lage O.M."/>
            <person name="Pohl T."/>
            <person name="Merkel B.J."/>
            <person name="Hornburger P."/>
            <person name="Mueller R.-W."/>
            <person name="Bruemmer F."/>
            <person name="Labrenz M."/>
            <person name="Spormann A.M."/>
            <person name="Op den Camp H."/>
            <person name="Overmann J."/>
            <person name="Amann R."/>
            <person name="Jetten M.S.M."/>
            <person name="Mascher T."/>
            <person name="Medema M.H."/>
            <person name="Devos D.P."/>
            <person name="Kaster A.-K."/>
            <person name="Ovreas L."/>
            <person name="Rohde M."/>
            <person name="Galperin M.Y."/>
            <person name="Jogler C."/>
        </authorList>
    </citation>
    <scope>NUCLEOTIDE SEQUENCE [LARGE SCALE GENOMIC DNA]</scope>
    <source>
        <strain evidence="8 9">ElP</strain>
    </source>
</reference>
<dbReference type="InterPro" id="IPR055557">
    <property type="entry name" value="DUF7133"/>
</dbReference>
<evidence type="ECO:0000256" key="4">
    <source>
        <dbReference type="PROSITE-ProRule" id="PRU00433"/>
    </source>
</evidence>
<dbReference type="GO" id="GO:0046872">
    <property type="term" value="F:metal ion binding"/>
    <property type="evidence" value="ECO:0007669"/>
    <property type="project" value="UniProtKB-KW"/>
</dbReference>
<dbReference type="OrthoDB" id="225269at2"/>
<dbReference type="InterPro" id="IPR011989">
    <property type="entry name" value="ARM-like"/>
</dbReference>
<proteinExistence type="predicted"/>
<accession>A0A518H927</accession>
<evidence type="ECO:0000256" key="6">
    <source>
        <dbReference type="SAM" id="SignalP"/>
    </source>
</evidence>
<organism evidence="8 9">
    <name type="scientific">Tautonia plasticadhaerens</name>
    <dbReference type="NCBI Taxonomy" id="2527974"/>
    <lineage>
        <taxon>Bacteria</taxon>
        <taxon>Pseudomonadati</taxon>
        <taxon>Planctomycetota</taxon>
        <taxon>Planctomycetia</taxon>
        <taxon>Isosphaerales</taxon>
        <taxon>Isosphaeraceae</taxon>
        <taxon>Tautonia</taxon>
    </lineage>
</organism>
<dbReference type="Gene3D" id="1.25.10.10">
    <property type="entry name" value="Leucine-rich Repeat Variant"/>
    <property type="match status" value="1"/>
</dbReference>
<dbReference type="InterPro" id="IPR013427">
    <property type="entry name" value="Haem-bd_dom_put"/>
</dbReference>
<keyword evidence="1 4" id="KW-0349">Heme</keyword>
<dbReference type="SUPFAM" id="SSF50952">
    <property type="entry name" value="Soluble quinoprotein glucose dehydrogenase"/>
    <property type="match status" value="1"/>
</dbReference>
<dbReference type="PANTHER" id="PTHR33546">
    <property type="entry name" value="LARGE, MULTIFUNCTIONAL SECRETED PROTEIN-RELATED"/>
    <property type="match status" value="1"/>
</dbReference>
<dbReference type="NCBIfam" id="TIGR02604">
    <property type="entry name" value="Piru_Ver_Nterm"/>
    <property type="match status" value="1"/>
</dbReference>
<sequence length="1007" mass="110331" precursor="true">MTRPAMTAALCLALVAPALTSGQEVIPHRQDRLPNRPYSPEEAIEAMTVPPGFTVELVASEPQIVNPIAMAFDDRGRIYVTESLEYPRREPGSGRDRVKLLEDTDGDGAADRTTVFADALNIPTGVAVGYGGVWVLNAPDLLFLRDTDGDDRADEVEVVVTGFGRADAHELPSTLTWGPDGWLYGLNGVFNPSTIESNNGNTYEFTCAMWRVHPRTREFQVVCEGTSNPYGLAWDPEGAAIVEACHWAKDHLFHFVETGYYKRQAGAYPPYTIRLGSITDHGHQMTAYCGLAYLDSDAYPEEYRDRLYTGNIHGGCINVDRLERDGSTYVARAEPDFLNANDAWFMPVAQKVGPDGCLYVLDWYDRYHCYQDANRDPEGIDRLKGRLYRVRYEDTPRAPVFDLGSEDDEALIARLSSANIFFREAAQRLLAERDSPLIRERLEALVLDESAPQKARLHGLWALIGTGHLEPGFHARLLAHADPAYRAWGVRAAGDFGEVEPTIREAVTSLATDASPDVQLQVAIAARKVSGLDPLPVLVEVLASCGEDRMITSIAWPNLHPLLPEEGDRFVRLIEEIDLDSAPGLAKLLPNVIDRLVGDPDADLGPVRAILGRLVEQDAALAQECLSAVSDRVPEVSEERRVALRDQLRPVLDRIQAEESDSPLAFGALLLAARLGVGSVEADAIRGQFTSPGTPEDIRLRALEALVAFGDPELPEALDRVLSEGRPEFLTGVLATLGRSDDRKVAEVVLGRYPAMAPELQPLAVDLLLQREPWARRLLDAVISGDLPRRTLNQAHLRRIMEGNDREAIWAVEDAWGTIRAERDPQRERVVAEMDEYLRHDPGDPLAGRVVFRNLCAQCHTIYGEGTAVGPDLTSNGRGSFEQVLASVFDPSLVIGESYRTTTVVTEGGRNLTGLVAEDGAERIVLALPGGGREVIPRNEVKYVRVGGLSMMPEGIEHLLDRRQLADLFAYLALDRPPEDPQARPIPGAPGATAGATGPEASGSSGR</sequence>
<dbReference type="InterPro" id="IPR016024">
    <property type="entry name" value="ARM-type_fold"/>
</dbReference>
<dbReference type="InterPro" id="IPR009056">
    <property type="entry name" value="Cyt_c-like_dom"/>
</dbReference>
<evidence type="ECO:0000313" key="8">
    <source>
        <dbReference type="EMBL" id="QDV37350.1"/>
    </source>
</evidence>
<dbReference type="Pfam" id="PF23500">
    <property type="entry name" value="DUF7133"/>
    <property type="match status" value="1"/>
</dbReference>
<feature type="domain" description="Cytochrome c" evidence="7">
    <location>
        <begin position="843"/>
        <end position="976"/>
    </location>
</feature>
<keyword evidence="9" id="KW-1185">Reference proteome</keyword>
<keyword evidence="3 4" id="KW-0408">Iron</keyword>
<dbReference type="Pfam" id="PF13646">
    <property type="entry name" value="HEAT_2"/>
    <property type="match status" value="1"/>
</dbReference>
<feature type="chain" id="PRO_5021901742" description="Cytochrome c domain-containing protein" evidence="6">
    <location>
        <begin position="21"/>
        <end position="1007"/>
    </location>
</feature>
<dbReference type="InterPro" id="IPR013428">
    <property type="entry name" value="Membrane-bound_put_N"/>
</dbReference>
<dbReference type="InterPro" id="IPR036909">
    <property type="entry name" value="Cyt_c-like_dom_sf"/>
</dbReference>
<dbReference type="Proteomes" id="UP000317835">
    <property type="component" value="Chromosome"/>
</dbReference>
<keyword evidence="2 4" id="KW-0479">Metal-binding</keyword>
<dbReference type="GO" id="GO:0020037">
    <property type="term" value="F:heme binding"/>
    <property type="evidence" value="ECO:0007669"/>
    <property type="project" value="InterPro"/>
</dbReference>
<feature type="region of interest" description="Disordered" evidence="5">
    <location>
        <begin position="976"/>
        <end position="1007"/>
    </location>
</feature>
<dbReference type="PANTHER" id="PTHR33546:SF1">
    <property type="entry name" value="LARGE, MULTIFUNCTIONAL SECRETED PROTEIN"/>
    <property type="match status" value="1"/>
</dbReference>
<name>A0A518H927_9BACT</name>
<evidence type="ECO:0000256" key="3">
    <source>
        <dbReference type="ARBA" id="ARBA00023004"/>
    </source>
</evidence>
<evidence type="ECO:0000313" key="9">
    <source>
        <dbReference type="Proteomes" id="UP000317835"/>
    </source>
</evidence>
<evidence type="ECO:0000256" key="5">
    <source>
        <dbReference type="SAM" id="MobiDB-lite"/>
    </source>
</evidence>
<evidence type="ECO:0000256" key="2">
    <source>
        <dbReference type="ARBA" id="ARBA00022723"/>
    </source>
</evidence>
<dbReference type="EMBL" id="CP036426">
    <property type="protein sequence ID" value="QDV37350.1"/>
    <property type="molecule type" value="Genomic_DNA"/>
</dbReference>
<dbReference type="SUPFAM" id="SSF48371">
    <property type="entry name" value="ARM repeat"/>
    <property type="match status" value="1"/>
</dbReference>
<dbReference type="AlphaFoldDB" id="A0A518H927"/>
<gene>
    <name evidence="8" type="ORF">ElP_52870</name>
</gene>
<feature type="compositionally biased region" description="Low complexity" evidence="5">
    <location>
        <begin position="989"/>
        <end position="1007"/>
    </location>
</feature>
<feature type="signal peptide" evidence="6">
    <location>
        <begin position="1"/>
        <end position="20"/>
    </location>
</feature>
<dbReference type="Gene3D" id="2.120.10.30">
    <property type="entry name" value="TolB, C-terminal domain"/>
    <property type="match status" value="1"/>
</dbReference>
<dbReference type="RefSeq" id="WP_145275043.1">
    <property type="nucleotide sequence ID" value="NZ_CP036426.1"/>
</dbReference>
<dbReference type="Gene3D" id="1.10.760.10">
    <property type="entry name" value="Cytochrome c-like domain"/>
    <property type="match status" value="1"/>
</dbReference>
<dbReference type="GO" id="GO:0009055">
    <property type="term" value="F:electron transfer activity"/>
    <property type="evidence" value="ECO:0007669"/>
    <property type="project" value="InterPro"/>
</dbReference>
<dbReference type="NCBIfam" id="TIGR02603">
    <property type="entry name" value="CxxCH_TIGR02603"/>
    <property type="match status" value="1"/>
</dbReference>
<dbReference type="KEGG" id="tpla:ElP_52870"/>
<evidence type="ECO:0000256" key="1">
    <source>
        <dbReference type="ARBA" id="ARBA00022617"/>
    </source>
</evidence>